<protein>
    <submittedName>
        <fullName evidence="2">Uncharacterized protein</fullName>
    </submittedName>
</protein>
<comment type="caution">
    <text evidence="2">The sequence shown here is derived from an EMBL/GenBank/DDBJ whole genome shotgun (WGS) entry which is preliminary data.</text>
</comment>
<feature type="region of interest" description="Disordered" evidence="1">
    <location>
        <begin position="1"/>
        <end position="30"/>
    </location>
</feature>
<gene>
    <name evidence="2" type="ORF">GCM10007231_09480</name>
</gene>
<evidence type="ECO:0000256" key="1">
    <source>
        <dbReference type="SAM" id="MobiDB-lite"/>
    </source>
</evidence>
<keyword evidence="3" id="KW-1185">Reference proteome</keyword>
<proteinExistence type="predicted"/>
<dbReference type="EMBL" id="BMCK01000001">
    <property type="protein sequence ID" value="GGD12588.1"/>
    <property type="molecule type" value="Genomic_DNA"/>
</dbReference>
<sequence>MGGDQTNGVNKMAGDEALGRDERRLPYFGAPPSRTPRLVVEEPTLRGKRVVLSRPHGFVYDVRAVSELWTNDDGHLCVEVVTEEEYFRWMFTQEQPTIVTYPARLVWVE</sequence>
<evidence type="ECO:0000313" key="2">
    <source>
        <dbReference type="EMBL" id="GGD12588.1"/>
    </source>
</evidence>
<feature type="compositionally biased region" description="Basic and acidic residues" evidence="1">
    <location>
        <begin position="13"/>
        <end position="25"/>
    </location>
</feature>
<evidence type="ECO:0000313" key="3">
    <source>
        <dbReference type="Proteomes" id="UP000630594"/>
    </source>
</evidence>
<reference evidence="3" key="1">
    <citation type="journal article" date="2019" name="Int. J. Syst. Evol. Microbiol.">
        <title>The Global Catalogue of Microorganisms (GCM) 10K type strain sequencing project: providing services to taxonomists for standard genome sequencing and annotation.</title>
        <authorList>
            <consortium name="The Broad Institute Genomics Platform"/>
            <consortium name="The Broad Institute Genome Sequencing Center for Infectious Disease"/>
            <person name="Wu L."/>
            <person name="Ma J."/>
        </authorList>
    </citation>
    <scope>NUCLEOTIDE SEQUENCE [LARGE SCALE GENOMIC DNA]</scope>
    <source>
        <strain evidence="3">CCM 7403</strain>
    </source>
</reference>
<name>A0ABQ1Q5E7_9ACTN</name>
<accession>A0ABQ1Q5E7</accession>
<dbReference type="Proteomes" id="UP000630594">
    <property type="component" value="Unassembled WGS sequence"/>
</dbReference>
<organism evidence="2 3">
    <name type="scientific">Nocardioides daphniae</name>
    <dbReference type="NCBI Taxonomy" id="402297"/>
    <lineage>
        <taxon>Bacteria</taxon>
        <taxon>Bacillati</taxon>
        <taxon>Actinomycetota</taxon>
        <taxon>Actinomycetes</taxon>
        <taxon>Propionibacteriales</taxon>
        <taxon>Nocardioidaceae</taxon>
        <taxon>Nocardioides</taxon>
    </lineage>
</organism>